<gene>
    <name evidence="2" type="ORF">BP5553_08468</name>
</gene>
<dbReference type="Pfam" id="PF25534">
    <property type="entry name" value="DUF7918"/>
    <property type="match status" value="1"/>
</dbReference>
<dbReference type="PANTHER" id="PTHR36223:SF1">
    <property type="entry name" value="TRANSCRIPTION ELONGATION FACTOR EAF N-TERMINAL DOMAIN-CONTAINING PROTEIN"/>
    <property type="match status" value="1"/>
</dbReference>
<dbReference type="EMBL" id="NPIC01000009">
    <property type="protein sequence ID" value="RDL33029.1"/>
    <property type="molecule type" value="Genomic_DNA"/>
</dbReference>
<dbReference type="PANTHER" id="PTHR36223">
    <property type="entry name" value="BETA-LACTAMASE-TYPE TRANSPEPTIDASE FOLD DOMAIN CONTAINING PROTEIN"/>
    <property type="match status" value="1"/>
</dbReference>
<dbReference type="STRING" id="2656787.A0A370TEA9"/>
<evidence type="ECO:0000313" key="3">
    <source>
        <dbReference type="Proteomes" id="UP000254866"/>
    </source>
</evidence>
<reference evidence="2 3" key="1">
    <citation type="journal article" date="2018" name="IMA Fungus">
        <title>IMA Genome-F 9: Draft genome sequence of Annulohypoxylon stygium, Aspergillus mulundensis, Berkeleyomyces basicola (syn. Thielaviopsis basicola), Ceratocystis smalleyi, two Cercospora beticola strains, Coleophoma cylindrospora, Fusarium fracticaudum, Phialophora cf. hyalina, and Morchella septimelata.</title>
        <authorList>
            <person name="Wingfield B.D."/>
            <person name="Bills G.F."/>
            <person name="Dong Y."/>
            <person name="Huang W."/>
            <person name="Nel W.J."/>
            <person name="Swalarsk-Parry B.S."/>
            <person name="Vaghefi N."/>
            <person name="Wilken P.M."/>
            <person name="An Z."/>
            <person name="de Beer Z.W."/>
            <person name="De Vos L."/>
            <person name="Chen L."/>
            <person name="Duong T.A."/>
            <person name="Gao Y."/>
            <person name="Hammerbacher A."/>
            <person name="Kikkert J.R."/>
            <person name="Li Y."/>
            <person name="Li H."/>
            <person name="Li K."/>
            <person name="Li Q."/>
            <person name="Liu X."/>
            <person name="Ma X."/>
            <person name="Naidoo K."/>
            <person name="Pethybridge S.J."/>
            <person name="Sun J."/>
            <person name="Steenkamp E.T."/>
            <person name="van der Nest M.A."/>
            <person name="van Wyk S."/>
            <person name="Wingfield M.J."/>
            <person name="Xiong C."/>
            <person name="Yue Q."/>
            <person name="Zhang X."/>
        </authorList>
    </citation>
    <scope>NUCLEOTIDE SEQUENCE [LARGE SCALE GENOMIC DNA]</scope>
    <source>
        <strain evidence="2 3">BP 5553</strain>
    </source>
</reference>
<name>A0A370TEA9_9HELO</name>
<dbReference type="Proteomes" id="UP000254866">
    <property type="component" value="Unassembled WGS sequence"/>
</dbReference>
<protein>
    <recommendedName>
        <fullName evidence="1">DUF7918 domain-containing protein</fullName>
    </recommendedName>
</protein>
<proteinExistence type="predicted"/>
<feature type="domain" description="DUF7918" evidence="1">
    <location>
        <begin position="9"/>
        <end position="224"/>
    </location>
</feature>
<evidence type="ECO:0000259" key="1">
    <source>
        <dbReference type="Pfam" id="PF25534"/>
    </source>
</evidence>
<sequence length="284" mass="31846">MAILANIPGIQVTIHINGQPLPEYNCKDSEGNAGAEGLTICERYIESRADREFEIKMGLNPLYKFDSDALTFKVEIDKVGILSSLFRKERYIKEGNAIQVTVSGVREAVDGEPFIRKLKFTEIPKSFRNLETTEDQDRFRGVIKVNVFRAKVAGYISQVPEQRLLNPDFAGNRDTKIHAASHGGMEKATPLVVYNMCDIGQHPLATFIFFYRPKEMIQKLDLIPVDNAPKPTPLAKSEIKCESSSPLQADDKSDIDIDAFSAEKQRELYEKLAAKLACDCIELS</sequence>
<dbReference type="GeneID" id="43601317"/>
<accession>A0A370TEA9</accession>
<dbReference type="RefSeq" id="XP_031866522.1">
    <property type="nucleotide sequence ID" value="XM_032017091.1"/>
</dbReference>
<comment type="caution">
    <text evidence="2">The sequence shown here is derived from an EMBL/GenBank/DDBJ whole genome shotgun (WGS) entry which is preliminary data.</text>
</comment>
<keyword evidence="3" id="KW-1185">Reference proteome</keyword>
<dbReference type="InterPro" id="IPR057678">
    <property type="entry name" value="DUF7918"/>
</dbReference>
<dbReference type="AlphaFoldDB" id="A0A370TEA9"/>
<dbReference type="OrthoDB" id="3364132at2759"/>
<evidence type="ECO:0000313" key="2">
    <source>
        <dbReference type="EMBL" id="RDL33029.1"/>
    </source>
</evidence>
<organism evidence="2 3">
    <name type="scientific">Venustampulla echinocandica</name>
    <dbReference type="NCBI Taxonomy" id="2656787"/>
    <lineage>
        <taxon>Eukaryota</taxon>
        <taxon>Fungi</taxon>
        <taxon>Dikarya</taxon>
        <taxon>Ascomycota</taxon>
        <taxon>Pezizomycotina</taxon>
        <taxon>Leotiomycetes</taxon>
        <taxon>Helotiales</taxon>
        <taxon>Pleuroascaceae</taxon>
        <taxon>Venustampulla</taxon>
    </lineage>
</organism>